<dbReference type="RefSeq" id="WP_048540559.1">
    <property type="nucleotide sequence ID" value="NZ_CAJVGN010000001.1"/>
</dbReference>
<evidence type="ECO:0000313" key="2">
    <source>
        <dbReference type="EMBL" id="ASE33133.1"/>
    </source>
</evidence>
<dbReference type="KEGG" id="sscu:CEP64_00515"/>
<evidence type="ECO:0000256" key="1">
    <source>
        <dbReference type="SAM" id="Phobius"/>
    </source>
</evidence>
<proteinExistence type="predicted"/>
<dbReference type="AlphaFoldDB" id="A0AAI8DFM0"/>
<feature type="transmembrane region" description="Helical" evidence="1">
    <location>
        <begin position="7"/>
        <end position="26"/>
    </location>
</feature>
<dbReference type="EMBL" id="JANILD010000004">
    <property type="protein sequence ID" value="MCQ9303835.1"/>
    <property type="molecule type" value="Genomic_DNA"/>
</dbReference>
<dbReference type="EMBL" id="CP022046">
    <property type="protein sequence ID" value="ASE33133.1"/>
    <property type="molecule type" value="Genomic_DNA"/>
</dbReference>
<evidence type="ECO:0000313" key="4">
    <source>
        <dbReference type="Proteomes" id="UP000197058"/>
    </source>
</evidence>
<protein>
    <submittedName>
        <fullName evidence="2">Uncharacterized protein</fullName>
    </submittedName>
</protein>
<reference evidence="3" key="3">
    <citation type="submission" date="2022-07" db="EMBL/GenBank/DDBJ databases">
        <title>Bacterial species isolated from the porcine tonsil microbiota.</title>
        <authorList>
            <person name="Oliveira I.M.F."/>
        </authorList>
    </citation>
    <scope>NUCLEOTIDE SEQUENCE</scope>
    <source>
        <strain evidence="3">8QC2O2</strain>
    </source>
</reference>
<sequence length="73" mass="8633">MIEIVKKVARILFVVFSGLLVARYVIQQLNQFTNLHLSWFYLEHVPYSFIIIVILYFICIVVYSSLRTYGQSD</sequence>
<organism evidence="2 4">
    <name type="scientific">Mammaliicoccus sciuri</name>
    <name type="common">Staphylococcus sciuri</name>
    <dbReference type="NCBI Taxonomy" id="1296"/>
    <lineage>
        <taxon>Bacteria</taxon>
        <taxon>Bacillati</taxon>
        <taxon>Bacillota</taxon>
        <taxon>Bacilli</taxon>
        <taxon>Bacillales</taxon>
        <taxon>Staphylococcaceae</taxon>
        <taxon>Mammaliicoccus</taxon>
    </lineage>
</organism>
<dbReference type="Proteomes" id="UP001204068">
    <property type="component" value="Unassembled WGS sequence"/>
</dbReference>
<dbReference type="Proteomes" id="UP000197058">
    <property type="component" value="Chromosome"/>
</dbReference>
<keyword evidence="1" id="KW-0472">Membrane</keyword>
<dbReference type="GeneID" id="48591724"/>
<reference evidence="2" key="2">
    <citation type="submission" date="2017-12" db="EMBL/GenBank/DDBJ databases">
        <title>FDA dAtabase for Regulatory Grade micrObial Sequences (FDA-ARGOS): Supporting development and validation of Infectious Disease Dx tests.</title>
        <authorList>
            <person name="Campos J."/>
            <person name="Goldberg B."/>
            <person name="Tallon L."/>
            <person name="Sadzewicz L."/>
            <person name="Sengamalay N."/>
            <person name="Ott S."/>
            <person name="Godinez A."/>
            <person name="Nagaraj S."/>
            <person name="Vavikolanu K."/>
            <person name="Vyas G."/>
            <person name="Nadendla S."/>
            <person name="Aluvathingal J."/>
            <person name="Geyer C."/>
            <person name="Nandy P."/>
            <person name="Hobson J."/>
            <person name="Sichtig H."/>
        </authorList>
    </citation>
    <scope>NUCLEOTIDE SEQUENCE</scope>
    <source>
        <strain evidence="2">FDAARGOS_285</strain>
    </source>
</reference>
<gene>
    <name evidence="2" type="ORF">CEP64_00515</name>
    <name evidence="3" type="ORF">NQ032_09520</name>
</gene>
<keyword evidence="1" id="KW-1133">Transmembrane helix</keyword>
<evidence type="ECO:0000313" key="3">
    <source>
        <dbReference type="EMBL" id="MCQ9303835.1"/>
    </source>
</evidence>
<feature type="transmembrane region" description="Helical" evidence="1">
    <location>
        <begin position="46"/>
        <end position="66"/>
    </location>
</feature>
<name>A0AAI8DFM0_MAMSC</name>
<keyword evidence="1" id="KW-0812">Transmembrane</keyword>
<accession>A0AAI8DFM0</accession>
<reference evidence="4" key="1">
    <citation type="submission" date="2017-06" db="EMBL/GenBank/DDBJ databases">
        <title>FDA dAtabase for Regulatory Grade micrObial Sequences (FDA-ARGOS): Supporting development and validation of Infectious Disease Dx tests.</title>
        <authorList>
            <person name="Goldberg B."/>
            <person name="Campos J."/>
            <person name="Tallon L."/>
            <person name="Sadzewicz L."/>
            <person name="Sengamalay N."/>
            <person name="Ott S."/>
            <person name="Godinez A."/>
            <person name="Nagaraj S."/>
            <person name="Vavikolanu K."/>
            <person name="Nadendla S."/>
            <person name="George J."/>
            <person name="Geyer C."/>
            <person name="Sichtig H."/>
        </authorList>
    </citation>
    <scope>NUCLEOTIDE SEQUENCE [LARGE SCALE GENOMIC DNA]</scope>
    <source>
        <strain evidence="4">FDAARGOS_285</strain>
    </source>
</reference>